<dbReference type="GO" id="GO:0005886">
    <property type="term" value="C:plasma membrane"/>
    <property type="evidence" value="ECO:0007669"/>
    <property type="project" value="UniProtKB-SubCell"/>
</dbReference>
<dbReference type="RefSeq" id="WP_054655595.1">
    <property type="nucleotide sequence ID" value="NZ_BBFL01000011.1"/>
</dbReference>
<feature type="transmembrane region" description="Helical" evidence="6">
    <location>
        <begin position="112"/>
        <end position="129"/>
    </location>
</feature>
<comment type="caution">
    <text evidence="7">The sequence shown here is derived from an EMBL/GenBank/DDBJ whole genome shotgun (WGS) entry which is preliminary data.</text>
</comment>
<feature type="transmembrane region" description="Helical" evidence="6">
    <location>
        <begin position="136"/>
        <end position="158"/>
    </location>
</feature>
<evidence type="ECO:0000313" key="7">
    <source>
        <dbReference type="EMBL" id="GAX01611.1"/>
    </source>
</evidence>
<gene>
    <name evidence="7" type="primary">rhtB</name>
    <name evidence="7" type="ORF">IWT126_01654</name>
</gene>
<organism evidence="7 8">
    <name type="scientific">Secundilactobacillus silagei JCM 19001</name>
    <dbReference type="NCBI Taxonomy" id="1302250"/>
    <lineage>
        <taxon>Bacteria</taxon>
        <taxon>Bacillati</taxon>
        <taxon>Bacillota</taxon>
        <taxon>Bacilli</taxon>
        <taxon>Lactobacillales</taxon>
        <taxon>Lactobacillaceae</taxon>
        <taxon>Secundilactobacillus</taxon>
    </lineage>
</organism>
<evidence type="ECO:0000256" key="4">
    <source>
        <dbReference type="ARBA" id="ARBA00022989"/>
    </source>
</evidence>
<protein>
    <submittedName>
        <fullName evidence="7">Threonine efflux protein</fullName>
    </submittedName>
</protein>
<keyword evidence="8" id="KW-1185">Reference proteome</keyword>
<evidence type="ECO:0000256" key="2">
    <source>
        <dbReference type="ARBA" id="ARBA00022475"/>
    </source>
</evidence>
<sequence>MSAFFIFVFVMSFTPGPNTMMAMASGQQRGFRSSLQLNIGMLSGMGFMGLMGALFAHWLQSTPTFLTVMKIVGTAYLIYLAYHMFISKPGEQDDSTGGFKTGMLLQLTNIKGYLYFITGLGAFSLTGLLNNMPIKWLLMVLIGSLGTFAWTVCGTMMSRFYKRYYRIFNTIISLLLVFAAADLWR</sequence>
<evidence type="ECO:0000256" key="6">
    <source>
        <dbReference type="SAM" id="Phobius"/>
    </source>
</evidence>
<dbReference type="PANTHER" id="PTHR30086:SF20">
    <property type="entry name" value="ARGININE EXPORTER PROTEIN ARGO-RELATED"/>
    <property type="match status" value="1"/>
</dbReference>
<dbReference type="Pfam" id="PF01810">
    <property type="entry name" value="LysE"/>
    <property type="match status" value="1"/>
</dbReference>
<feature type="transmembrane region" description="Helical" evidence="6">
    <location>
        <begin position="164"/>
        <end position="184"/>
    </location>
</feature>
<keyword evidence="5 6" id="KW-0472">Membrane</keyword>
<dbReference type="STRING" id="1302250.GCA_001313225_02447"/>
<reference evidence="7 8" key="1">
    <citation type="submission" date="2015-11" db="EMBL/GenBank/DDBJ databases">
        <title>Draft genome sequences of new species of the genus Lactobacillus isolated from orchardgrass silage.</title>
        <authorList>
            <person name="Tohno M."/>
            <person name="Tanizawa Y."/>
            <person name="Arita M."/>
        </authorList>
    </citation>
    <scope>NUCLEOTIDE SEQUENCE [LARGE SCALE GENOMIC DNA]</scope>
    <source>
        <strain evidence="7 8">IWT126</strain>
    </source>
</reference>
<dbReference type="Proteomes" id="UP000198402">
    <property type="component" value="Unassembled WGS sequence"/>
</dbReference>
<name>A0A1Z5IJK2_9LACO</name>
<comment type="subcellular location">
    <subcellularLocation>
        <location evidence="1">Cell membrane</location>
        <topology evidence="1">Multi-pass membrane protein</topology>
    </subcellularLocation>
</comment>
<feature type="transmembrane region" description="Helical" evidence="6">
    <location>
        <begin position="68"/>
        <end position="86"/>
    </location>
</feature>
<dbReference type="InterPro" id="IPR001123">
    <property type="entry name" value="LeuE-type"/>
</dbReference>
<keyword evidence="2" id="KW-1003">Cell membrane</keyword>
<dbReference type="OrthoDB" id="9784202at2"/>
<keyword evidence="4 6" id="KW-1133">Transmembrane helix</keyword>
<dbReference type="PANTHER" id="PTHR30086">
    <property type="entry name" value="ARGININE EXPORTER PROTEIN ARGO"/>
    <property type="match status" value="1"/>
</dbReference>
<dbReference type="GO" id="GO:0033228">
    <property type="term" value="P:cysteine export across plasma membrane"/>
    <property type="evidence" value="ECO:0007669"/>
    <property type="project" value="TreeGrafter"/>
</dbReference>
<evidence type="ECO:0000256" key="1">
    <source>
        <dbReference type="ARBA" id="ARBA00004651"/>
    </source>
</evidence>
<feature type="transmembrane region" description="Helical" evidence="6">
    <location>
        <begin position="36"/>
        <end position="56"/>
    </location>
</feature>
<dbReference type="EMBL" id="BCMG01000008">
    <property type="protein sequence ID" value="GAX01611.1"/>
    <property type="molecule type" value="Genomic_DNA"/>
</dbReference>
<keyword evidence="3 6" id="KW-0812">Transmembrane</keyword>
<evidence type="ECO:0000313" key="8">
    <source>
        <dbReference type="Proteomes" id="UP000198402"/>
    </source>
</evidence>
<proteinExistence type="predicted"/>
<evidence type="ECO:0000256" key="5">
    <source>
        <dbReference type="ARBA" id="ARBA00023136"/>
    </source>
</evidence>
<dbReference type="AlphaFoldDB" id="A0A1Z5IJK2"/>
<accession>A0A1Z5IJK2</accession>
<evidence type="ECO:0000256" key="3">
    <source>
        <dbReference type="ARBA" id="ARBA00022692"/>
    </source>
</evidence>
<dbReference type="GO" id="GO:0015171">
    <property type="term" value="F:amino acid transmembrane transporter activity"/>
    <property type="evidence" value="ECO:0007669"/>
    <property type="project" value="TreeGrafter"/>
</dbReference>